<sequence>MTSKDEPIRQQFEWFYSDLYSAEGVDHKGVEYYLETSPVVRLPPLYISTLENDITPAEVLAAIHRLQPGKALGADGSGAEFYLCLDDSVNLKLYSYSLHVFAERDRHDEILGICEVPSKRDYCGPGNYSPGSCSCWKQLDVLGKVSAGMATDLRRHTRNY</sequence>
<name>A0AAV7SGF4_PLEWA</name>
<protein>
    <submittedName>
        <fullName evidence="1">Uncharacterized protein</fullName>
    </submittedName>
</protein>
<gene>
    <name evidence="1" type="ORF">NDU88_003607</name>
</gene>
<evidence type="ECO:0000313" key="1">
    <source>
        <dbReference type="EMBL" id="KAJ1163144.1"/>
    </source>
</evidence>
<organism evidence="1 2">
    <name type="scientific">Pleurodeles waltl</name>
    <name type="common">Iberian ribbed newt</name>
    <dbReference type="NCBI Taxonomy" id="8319"/>
    <lineage>
        <taxon>Eukaryota</taxon>
        <taxon>Metazoa</taxon>
        <taxon>Chordata</taxon>
        <taxon>Craniata</taxon>
        <taxon>Vertebrata</taxon>
        <taxon>Euteleostomi</taxon>
        <taxon>Amphibia</taxon>
        <taxon>Batrachia</taxon>
        <taxon>Caudata</taxon>
        <taxon>Salamandroidea</taxon>
        <taxon>Salamandridae</taxon>
        <taxon>Pleurodelinae</taxon>
        <taxon>Pleurodeles</taxon>
    </lineage>
</organism>
<dbReference type="EMBL" id="JANPWB010000008">
    <property type="protein sequence ID" value="KAJ1163144.1"/>
    <property type="molecule type" value="Genomic_DNA"/>
</dbReference>
<evidence type="ECO:0000313" key="2">
    <source>
        <dbReference type="Proteomes" id="UP001066276"/>
    </source>
</evidence>
<keyword evidence="2" id="KW-1185">Reference proteome</keyword>
<proteinExistence type="predicted"/>
<dbReference type="Proteomes" id="UP001066276">
    <property type="component" value="Chromosome 4_2"/>
</dbReference>
<comment type="caution">
    <text evidence="1">The sequence shown here is derived from an EMBL/GenBank/DDBJ whole genome shotgun (WGS) entry which is preliminary data.</text>
</comment>
<reference evidence="1" key="1">
    <citation type="journal article" date="2022" name="bioRxiv">
        <title>Sequencing and chromosome-scale assembly of the giantPleurodeles waltlgenome.</title>
        <authorList>
            <person name="Brown T."/>
            <person name="Elewa A."/>
            <person name="Iarovenko S."/>
            <person name="Subramanian E."/>
            <person name="Araus A.J."/>
            <person name="Petzold A."/>
            <person name="Susuki M."/>
            <person name="Suzuki K.-i.T."/>
            <person name="Hayashi T."/>
            <person name="Toyoda A."/>
            <person name="Oliveira C."/>
            <person name="Osipova E."/>
            <person name="Leigh N.D."/>
            <person name="Simon A."/>
            <person name="Yun M.H."/>
        </authorList>
    </citation>
    <scope>NUCLEOTIDE SEQUENCE</scope>
    <source>
        <strain evidence="1">20211129_DDA</strain>
        <tissue evidence="1">Liver</tissue>
    </source>
</reference>
<accession>A0AAV7SGF4</accession>
<dbReference type="AlphaFoldDB" id="A0AAV7SGF4"/>